<dbReference type="SMART" id="SM00855">
    <property type="entry name" value="PGAM"/>
    <property type="match status" value="1"/>
</dbReference>
<dbReference type="KEGG" id="dsc:ABOD76_03905"/>
<proteinExistence type="predicted"/>
<dbReference type="SUPFAM" id="SSF53254">
    <property type="entry name" value="Phosphoglycerate mutase-like"/>
    <property type="match status" value="1"/>
</dbReference>
<organism evidence="2">
    <name type="scientific">Deinococcus sonorensis KR-87</name>
    <dbReference type="NCBI Taxonomy" id="694439"/>
    <lineage>
        <taxon>Bacteria</taxon>
        <taxon>Thermotogati</taxon>
        <taxon>Deinococcota</taxon>
        <taxon>Deinococci</taxon>
        <taxon>Deinococcales</taxon>
        <taxon>Deinococcaceae</taxon>
        <taxon>Deinococcus</taxon>
    </lineage>
</organism>
<dbReference type="Pfam" id="PF00300">
    <property type="entry name" value="His_Phos_1"/>
    <property type="match status" value="1"/>
</dbReference>
<dbReference type="AlphaFoldDB" id="A0AAU7U6Y2"/>
<dbReference type="PANTHER" id="PTHR48100">
    <property type="entry name" value="BROAD-SPECIFICITY PHOSPHATASE YOR283W-RELATED"/>
    <property type="match status" value="1"/>
</dbReference>
<dbReference type="GO" id="GO:0016791">
    <property type="term" value="F:phosphatase activity"/>
    <property type="evidence" value="ECO:0007669"/>
    <property type="project" value="TreeGrafter"/>
</dbReference>
<dbReference type="InterPro" id="IPR050275">
    <property type="entry name" value="PGM_Phosphatase"/>
</dbReference>
<keyword evidence="2" id="KW-0614">Plasmid</keyword>
<dbReference type="EMBL" id="CP158298">
    <property type="protein sequence ID" value="XBV84209.1"/>
    <property type="molecule type" value="Genomic_DNA"/>
</dbReference>
<dbReference type="Gene3D" id="3.40.50.1240">
    <property type="entry name" value="Phosphoglycerate mutase-like"/>
    <property type="match status" value="1"/>
</dbReference>
<dbReference type="InterPro" id="IPR013078">
    <property type="entry name" value="His_Pase_superF_clade-1"/>
</dbReference>
<dbReference type="EC" id="3.1.3.-" evidence="2"/>
<feature type="binding site" evidence="1">
    <location>
        <position position="121"/>
    </location>
    <ligand>
        <name>substrate</name>
    </ligand>
</feature>
<keyword evidence="2" id="KW-0378">Hydrolase</keyword>
<name>A0AAU7U6Y2_9DEIO</name>
<geneLocation type="plasmid" evidence="2">
    <name>pDson03</name>
</geneLocation>
<accession>A0AAU7U6Y2</accession>
<reference evidence="2" key="1">
    <citation type="submission" date="2024-06" db="EMBL/GenBank/DDBJ databases">
        <title>Draft Genome Sequence of Deinococcus sonorensis Type Strain KR-87, a Biofilm Producing Representative of the Genus Deinococcus.</title>
        <authorList>
            <person name="Boren L.S."/>
            <person name="Grosso R.A."/>
            <person name="Hugenberg-Cox A.N."/>
            <person name="Hill J.T.E."/>
            <person name="Albert C.M."/>
            <person name="Tuohy J.M."/>
        </authorList>
    </citation>
    <scope>NUCLEOTIDE SEQUENCE</scope>
    <source>
        <strain evidence="2">KR-87</strain>
        <plasmid evidence="2">pDson03</plasmid>
    </source>
</reference>
<protein>
    <submittedName>
        <fullName evidence="2">Histidine phosphatase family protein</fullName>
        <ecNumber evidence="2">3.1.3.-</ecNumber>
    </submittedName>
</protein>
<dbReference type="PANTHER" id="PTHR48100:SF1">
    <property type="entry name" value="HISTIDINE PHOSPHATASE FAMILY PROTEIN-RELATED"/>
    <property type="match status" value="1"/>
</dbReference>
<evidence type="ECO:0000313" key="2">
    <source>
        <dbReference type="EMBL" id="XBV84209.1"/>
    </source>
</evidence>
<dbReference type="GO" id="GO:0005737">
    <property type="term" value="C:cytoplasm"/>
    <property type="evidence" value="ECO:0007669"/>
    <property type="project" value="TreeGrafter"/>
</dbReference>
<dbReference type="RefSeq" id="WP_350242246.1">
    <property type="nucleotide sequence ID" value="NZ_CP158298.1"/>
</dbReference>
<evidence type="ECO:0000256" key="1">
    <source>
        <dbReference type="PIRSR" id="PIRSR613078-2"/>
    </source>
</evidence>
<dbReference type="CDD" id="cd07067">
    <property type="entry name" value="HP_PGM_like"/>
    <property type="match status" value="1"/>
</dbReference>
<sequence>MTAHVDAAATLCGTLAIAGRACPDAAAAVWRSSSACRSGPADPKTCTIHLQTRTPLNMTEPIKSITLLRHGWSAADDERVHEGRYDSPLTDKGRGQVARLAARWVAERRMIDHLICSPLQRAHETARLLGAALNVEPHPDDAWLEHDNSPVAGLPLEEVHRRFPHADVSPPHTPPFGPGSESRAAMHRRAGAALEQLLTLPGAHVLVVAHGGILNAVMRNIVSAACPPGSGGAWFAFGDTGFTTLQYDVHHRWGILGVNDQLHLR</sequence>
<gene>
    <name evidence="2" type="ORF">ABOD76_03905</name>
</gene>
<dbReference type="InterPro" id="IPR029033">
    <property type="entry name" value="His_PPase_superfam"/>
</dbReference>